<gene>
    <name evidence="1" type="ORF">R28058_12091</name>
</gene>
<dbReference type="EMBL" id="CEKZ01000003">
    <property type="protein sequence ID" value="CEQ03476.1"/>
    <property type="molecule type" value="Genomic_DNA"/>
</dbReference>
<dbReference type="GO" id="GO:0003677">
    <property type="term" value="F:DNA binding"/>
    <property type="evidence" value="ECO:0007669"/>
    <property type="project" value="InterPro"/>
</dbReference>
<organism evidence="1 2">
    <name type="scientific">Paraclostridium sordellii</name>
    <name type="common">Clostridium sordellii</name>
    <dbReference type="NCBI Taxonomy" id="1505"/>
    <lineage>
        <taxon>Bacteria</taxon>
        <taxon>Bacillati</taxon>
        <taxon>Bacillota</taxon>
        <taxon>Clostridia</taxon>
        <taxon>Peptostreptococcales</taxon>
        <taxon>Peptostreptococcaceae</taxon>
        <taxon>Paraclostridium</taxon>
    </lineage>
</organism>
<name>A0A0C7QJ35_PARSO</name>
<dbReference type="OrthoDB" id="9874917at2"/>
<dbReference type="SUPFAM" id="SSF47413">
    <property type="entry name" value="lambda repressor-like DNA-binding domains"/>
    <property type="match status" value="1"/>
</dbReference>
<reference evidence="1 2" key="1">
    <citation type="submission" date="2015-01" db="EMBL/GenBank/DDBJ databases">
        <authorList>
            <person name="Aslett A.Martin."/>
            <person name="De Silva Nishadi"/>
        </authorList>
    </citation>
    <scope>NUCLEOTIDE SEQUENCE [LARGE SCALE GENOMIC DNA]</scope>
    <source>
        <strain evidence="1 2">R28058</strain>
    </source>
</reference>
<sequence>MELNVEYFREVLIKKDITNREFVRRAGICHSSVTKILNKNMKAGIKTCKAIRGALKDEPVSKLFM</sequence>
<evidence type="ECO:0008006" key="3">
    <source>
        <dbReference type="Google" id="ProtNLM"/>
    </source>
</evidence>
<dbReference type="InterPro" id="IPR010982">
    <property type="entry name" value="Lambda_DNA-bd_dom_sf"/>
</dbReference>
<protein>
    <recommendedName>
        <fullName evidence="3">HTH cro/C1-type domain-containing protein</fullName>
    </recommendedName>
</protein>
<dbReference type="RefSeq" id="WP_055341795.1">
    <property type="nucleotide sequence ID" value="NZ_CEKZ01000003.1"/>
</dbReference>
<evidence type="ECO:0000313" key="2">
    <source>
        <dbReference type="Proteomes" id="UP000049127"/>
    </source>
</evidence>
<evidence type="ECO:0000313" key="1">
    <source>
        <dbReference type="EMBL" id="CEQ03476.1"/>
    </source>
</evidence>
<dbReference type="AlphaFoldDB" id="A0A0C7QJ35"/>
<accession>A0A0C7QJ35</accession>
<proteinExistence type="predicted"/>
<dbReference type="Proteomes" id="UP000049127">
    <property type="component" value="Unassembled WGS sequence"/>
</dbReference>